<protein>
    <recommendedName>
        <fullName evidence="1">Peptidase C1A papain C-terminal domain-containing protein</fullName>
    </recommendedName>
</protein>
<dbReference type="Proteomes" id="UP000663937">
    <property type="component" value="Chromosome"/>
</dbReference>
<accession>A0A8A4ZA83</accession>
<reference evidence="2" key="1">
    <citation type="submission" date="2021-03" db="EMBL/GenBank/DDBJ databases">
        <title>Pengzhenrongella sicca gen. nov., sp. nov., a new member of suborder Micrococcineae isolated from High-Arctic tundra soil.</title>
        <authorList>
            <person name="Peng F."/>
        </authorList>
    </citation>
    <scope>NUCLEOTIDE SEQUENCE</scope>
    <source>
        <strain evidence="2">LRZ-2</strain>
    </source>
</reference>
<dbReference type="Gene3D" id="3.90.70.10">
    <property type="entry name" value="Cysteine proteinases"/>
    <property type="match status" value="2"/>
</dbReference>
<dbReference type="GO" id="GO:0006508">
    <property type="term" value="P:proteolysis"/>
    <property type="evidence" value="ECO:0007669"/>
    <property type="project" value="InterPro"/>
</dbReference>
<dbReference type="RefSeq" id="WP_227422164.1">
    <property type="nucleotide sequence ID" value="NZ_CP071868.1"/>
</dbReference>
<dbReference type="InterPro" id="IPR038765">
    <property type="entry name" value="Papain-like_cys_pep_sf"/>
</dbReference>
<sequence>MGNRGLVDSGFVYEKYEERPHPGMRLGRNQWLDGRSLSYMVENDAREMSGALDDQRWDRVLPILDQGQLGSCTGNAGAGALGTQPFYDAVGHAVLPAGDAAAAQAFAVQLYADATVADGYSGTYPPDDTGSSGLAVCKVLKSRGVIAGYRWARSPYGLLRLLQKGPVLQGMPWYTAFFEPDADGFIDADPAWPGSGISGGHEVEAVGVEIDSADAFSSALIYANSWGTGWGDAGYFRMRLRTYERLTGVDLKQFVV</sequence>
<evidence type="ECO:0000313" key="3">
    <source>
        <dbReference type="Proteomes" id="UP000663937"/>
    </source>
</evidence>
<dbReference type="GO" id="GO:0008234">
    <property type="term" value="F:cysteine-type peptidase activity"/>
    <property type="evidence" value="ECO:0007669"/>
    <property type="project" value="InterPro"/>
</dbReference>
<proteinExistence type="predicted"/>
<dbReference type="InterPro" id="IPR000668">
    <property type="entry name" value="Peptidase_C1A_C"/>
</dbReference>
<organism evidence="2 3">
    <name type="scientific">Pengzhenrongella sicca</name>
    <dbReference type="NCBI Taxonomy" id="2819238"/>
    <lineage>
        <taxon>Bacteria</taxon>
        <taxon>Bacillati</taxon>
        <taxon>Actinomycetota</taxon>
        <taxon>Actinomycetes</taxon>
        <taxon>Micrococcales</taxon>
        <taxon>Pengzhenrongella</taxon>
    </lineage>
</organism>
<dbReference type="SUPFAM" id="SSF54001">
    <property type="entry name" value="Cysteine proteinases"/>
    <property type="match status" value="1"/>
</dbReference>
<name>A0A8A4ZA83_9MICO</name>
<evidence type="ECO:0000313" key="2">
    <source>
        <dbReference type="EMBL" id="QTE27939.1"/>
    </source>
</evidence>
<feature type="domain" description="Peptidase C1A papain C-terminal" evidence="1">
    <location>
        <begin position="165"/>
        <end position="241"/>
    </location>
</feature>
<dbReference type="AlphaFoldDB" id="A0A8A4ZA83"/>
<dbReference type="Pfam" id="PF00112">
    <property type="entry name" value="Peptidase_C1"/>
    <property type="match status" value="1"/>
</dbReference>
<keyword evidence="3" id="KW-1185">Reference proteome</keyword>
<gene>
    <name evidence="2" type="ORF">J4E96_11020</name>
</gene>
<evidence type="ECO:0000259" key="1">
    <source>
        <dbReference type="Pfam" id="PF00112"/>
    </source>
</evidence>
<dbReference type="KEGG" id="psic:J4E96_11020"/>
<dbReference type="EMBL" id="CP071868">
    <property type="protein sequence ID" value="QTE27939.1"/>
    <property type="molecule type" value="Genomic_DNA"/>
</dbReference>